<feature type="non-terminal residue" evidence="1">
    <location>
        <position position="1"/>
    </location>
</feature>
<protein>
    <submittedName>
        <fullName evidence="1">3912_t:CDS:1</fullName>
    </submittedName>
</protein>
<feature type="non-terminal residue" evidence="1">
    <location>
        <position position="58"/>
    </location>
</feature>
<proteinExistence type="predicted"/>
<dbReference type="EMBL" id="CAJVPW010051536">
    <property type="protein sequence ID" value="CAG8766694.1"/>
    <property type="molecule type" value="Genomic_DNA"/>
</dbReference>
<evidence type="ECO:0000313" key="2">
    <source>
        <dbReference type="Proteomes" id="UP000789366"/>
    </source>
</evidence>
<dbReference type="Proteomes" id="UP000789366">
    <property type="component" value="Unassembled WGS sequence"/>
</dbReference>
<organism evidence="1 2">
    <name type="scientific">Cetraspora pellucida</name>
    <dbReference type="NCBI Taxonomy" id="1433469"/>
    <lineage>
        <taxon>Eukaryota</taxon>
        <taxon>Fungi</taxon>
        <taxon>Fungi incertae sedis</taxon>
        <taxon>Mucoromycota</taxon>
        <taxon>Glomeromycotina</taxon>
        <taxon>Glomeromycetes</taxon>
        <taxon>Diversisporales</taxon>
        <taxon>Gigasporaceae</taxon>
        <taxon>Cetraspora</taxon>
    </lineage>
</organism>
<name>A0ACA9QVV8_9GLOM</name>
<keyword evidence="2" id="KW-1185">Reference proteome</keyword>
<comment type="caution">
    <text evidence="1">The sequence shown here is derived from an EMBL/GenBank/DDBJ whole genome shotgun (WGS) entry which is preliminary data.</text>
</comment>
<accession>A0ACA9QVV8</accession>
<sequence length="58" mass="6808">LSSDALNQLNISELKFDIDYSIRKKDPREKKKKSKAKYKQNKKGIDIKKSSKRKVNNI</sequence>
<gene>
    <name evidence="1" type="ORF">SPELUC_LOCUS15506</name>
</gene>
<evidence type="ECO:0000313" key="1">
    <source>
        <dbReference type="EMBL" id="CAG8766694.1"/>
    </source>
</evidence>
<reference evidence="1" key="1">
    <citation type="submission" date="2021-06" db="EMBL/GenBank/DDBJ databases">
        <authorList>
            <person name="Kallberg Y."/>
            <person name="Tangrot J."/>
            <person name="Rosling A."/>
        </authorList>
    </citation>
    <scope>NUCLEOTIDE SEQUENCE</scope>
    <source>
        <strain evidence="1">28 12/20/2015</strain>
    </source>
</reference>